<dbReference type="InterPro" id="IPR057721">
    <property type="entry name" value="BCD1_alpha/beta"/>
</dbReference>
<dbReference type="SUPFAM" id="SSF144232">
    <property type="entry name" value="HIT/MYND zinc finger-like"/>
    <property type="match status" value="1"/>
</dbReference>
<evidence type="ECO:0000256" key="4">
    <source>
        <dbReference type="ARBA" id="ARBA00022723"/>
    </source>
</evidence>
<name>A0A1L9PNV0_ASPVE</name>
<reference evidence="17" key="1">
    <citation type="journal article" date="2017" name="Genome Biol.">
        <title>Comparative genomics reveals high biological diversity and specific adaptations in the industrially and medically important fungal genus Aspergillus.</title>
        <authorList>
            <person name="de Vries R.P."/>
            <person name="Riley R."/>
            <person name="Wiebenga A."/>
            <person name="Aguilar-Osorio G."/>
            <person name="Amillis S."/>
            <person name="Uchima C.A."/>
            <person name="Anderluh G."/>
            <person name="Asadollahi M."/>
            <person name="Askin M."/>
            <person name="Barry K."/>
            <person name="Battaglia E."/>
            <person name="Bayram O."/>
            <person name="Benocci T."/>
            <person name="Braus-Stromeyer S.A."/>
            <person name="Caldana C."/>
            <person name="Canovas D."/>
            <person name="Cerqueira G.C."/>
            <person name="Chen F."/>
            <person name="Chen W."/>
            <person name="Choi C."/>
            <person name="Clum A."/>
            <person name="Dos Santos R.A."/>
            <person name="Damasio A.R."/>
            <person name="Diallinas G."/>
            <person name="Emri T."/>
            <person name="Fekete E."/>
            <person name="Flipphi M."/>
            <person name="Freyberg S."/>
            <person name="Gallo A."/>
            <person name="Gournas C."/>
            <person name="Habgood R."/>
            <person name="Hainaut M."/>
            <person name="Harispe M.L."/>
            <person name="Henrissat B."/>
            <person name="Hilden K.S."/>
            <person name="Hope R."/>
            <person name="Hossain A."/>
            <person name="Karabika E."/>
            <person name="Karaffa L."/>
            <person name="Karanyi Z."/>
            <person name="Krasevec N."/>
            <person name="Kuo A."/>
            <person name="Kusch H."/>
            <person name="LaButti K."/>
            <person name="Lagendijk E.L."/>
            <person name="Lapidus A."/>
            <person name="Levasseur A."/>
            <person name="Lindquist E."/>
            <person name="Lipzen A."/>
            <person name="Logrieco A.F."/>
            <person name="MacCabe A."/>
            <person name="Maekelae M.R."/>
            <person name="Malavazi I."/>
            <person name="Melin P."/>
            <person name="Meyer V."/>
            <person name="Mielnichuk N."/>
            <person name="Miskei M."/>
            <person name="Molnar A.P."/>
            <person name="Mule G."/>
            <person name="Ngan C.Y."/>
            <person name="Orejas M."/>
            <person name="Orosz E."/>
            <person name="Ouedraogo J.P."/>
            <person name="Overkamp K.M."/>
            <person name="Park H.-S."/>
            <person name="Perrone G."/>
            <person name="Piumi F."/>
            <person name="Punt P.J."/>
            <person name="Ram A.F."/>
            <person name="Ramon A."/>
            <person name="Rauscher S."/>
            <person name="Record E."/>
            <person name="Riano-Pachon D.M."/>
            <person name="Robert V."/>
            <person name="Roehrig J."/>
            <person name="Ruller R."/>
            <person name="Salamov A."/>
            <person name="Salih N.S."/>
            <person name="Samson R.A."/>
            <person name="Sandor E."/>
            <person name="Sanguinetti M."/>
            <person name="Schuetze T."/>
            <person name="Sepcic K."/>
            <person name="Shelest E."/>
            <person name="Sherlock G."/>
            <person name="Sophianopoulou V."/>
            <person name="Squina F.M."/>
            <person name="Sun H."/>
            <person name="Susca A."/>
            <person name="Todd R.B."/>
            <person name="Tsang A."/>
            <person name="Unkles S.E."/>
            <person name="van de Wiele N."/>
            <person name="van Rossen-Uffink D."/>
            <person name="Oliveira J.V."/>
            <person name="Vesth T.C."/>
            <person name="Visser J."/>
            <person name="Yu J.-H."/>
            <person name="Zhou M."/>
            <person name="Andersen M.R."/>
            <person name="Archer D.B."/>
            <person name="Baker S.E."/>
            <person name="Benoit I."/>
            <person name="Brakhage A.A."/>
            <person name="Braus G.H."/>
            <person name="Fischer R."/>
            <person name="Frisvad J.C."/>
            <person name="Goldman G.H."/>
            <person name="Houbraken J."/>
            <person name="Oakley B."/>
            <person name="Pocsi I."/>
            <person name="Scazzocchio C."/>
            <person name="Seiboth B."/>
            <person name="vanKuyk P.A."/>
            <person name="Wortman J."/>
            <person name="Dyer P.S."/>
            <person name="Grigoriev I.V."/>
        </authorList>
    </citation>
    <scope>NUCLEOTIDE SEQUENCE [LARGE SCALE GENOMIC DNA]</scope>
    <source>
        <strain evidence="17">CBS 583.65</strain>
    </source>
</reference>
<gene>
    <name evidence="16" type="ORF">ASPVEDRAFT_84605</name>
</gene>
<evidence type="ECO:0000256" key="3">
    <source>
        <dbReference type="ARBA" id="ARBA00022553"/>
    </source>
</evidence>
<organism evidence="16 17">
    <name type="scientific">Aspergillus versicolor CBS 583.65</name>
    <dbReference type="NCBI Taxonomy" id="1036611"/>
    <lineage>
        <taxon>Eukaryota</taxon>
        <taxon>Fungi</taxon>
        <taxon>Dikarya</taxon>
        <taxon>Ascomycota</taxon>
        <taxon>Pezizomycotina</taxon>
        <taxon>Eurotiomycetes</taxon>
        <taxon>Eurotiomycetidae</taxon>
        <taxon>Eurotiales</taxon>
        <taxon>Aspergillaceae</taxon>
        <taxon>Aspergillus</taxon>
        <taxon>Aspergillus subgen. Nidulantes</taxon>
    </lineage>
</organism>
<dbReference type="FunFam" id="3.30.60.190:FF:000001">
    <property type="entry name" value="box C/D snoRNA protein 1"/>
    <property type="match status" value="1"/>
</dbReference>
<sequence length="410" mass="45285">MSEEETLLTNLCTICHVQPPKYRCPRCSTRTCSLPCTRRHKLWSQCSGVRDPAAYMRRNELASESSFDRDFNFITGIERRIERAGREAENRGVGVDGRNGVHDRGVVGLEGEGEPEHGLGDARGKRKRGPALGAGPDRGLAKGEAGFLRRAEEAGVKVIKAPKGMSRARMNGSKWHAKQKCLQWTVEFVTDDGSKRVNCTETVTIAEAYDRAFPLPKEERQMRNQEAAQEAVQDEKKEEPSQSEASASDTVPEPTTTEAASNEPTTSQQNTTPQTTETHPAPHRNVYLYLHRPRTATKQPVLIPLVPNTSLTTALHDRVVLEFPTIYVRQAPLGDEHEQTEESSKFILENEYLRTHQDTNTELDDDAAVDTDAVFGTGAVDIPDVDEGKMLEVLEKDLLGRGSAPVAGAS</sequence>
<evidence type="ECO:0000256" key="13">
    <source>
        <dbReference type="PROSITE-ProRule" id="PRU00453"/>
    </source>
</evidence>
<dbReference type="Proteomes" id="UP000184073">
    <property type="component" value="Unassembled WGS sequence"/>
</dbReference>
<comment type="subunit">
    <text evidence="10">Interacts with FBL, SNU13, NOP58, NUFIP1, RUVBL1, RUVBL2 and TAF9. Interacts (via HIT-type zinc finger) with the RUVBL1/RUVBL2 complex in the presence of ADP.</text>
</comment>
<feature type="domain" description="HIT-type" evidence="15">
    <location>
        <begin position="12"/>
        <end position="46"/>
    </location>
</feature>
<evidence type="ECO:0000256" key="12">
    <source>
        <dbReference type="ARBA" id="ARBA00077531"/>
    </source>
</evidence>
<comment type="function">
    <text evidence="8">Required for box C/D snoRNAs accumulation involved in snoRNA processing, snoRNA transport to the nucleolus and ribosome biogenesis.</text>
</comment>
<keyword evidence="2" id="KW-0690">Ribosome biogenesis</keyword>
<dbReference type="RefSeq" id="XP_040668914.1">
    <property type="nucleotide sequence ID" value="XM_040817569.1"/>
</dbReference>
<protein>
    <recommendedName>
        <fullName evidence="11">Box C/D snoRNA protein 1</fullName>
    </recommendedName>
    <alternativeName>
        <fullName evidence="12">Zinc finger HIT domain-containing protein 6</fullName>
    </alternativeName>
</protein>
<dbReference type="GO" id="GO:0048254">
    <property type="term" value="P:snoRNA localization"/>
    <property type="evidence" value="ECO:0007669"/>
    <property type="project" value="TreeGrafter"/>
</dbReference>
<dbReference type="Gene3D" id="3.30.60.190">
    <property type="match status" value="1"/>
</dbReference>
<dbReference type="OrthoDB" id="272357at2759"/>
<feature type="compositionally biased region" description="Low complexity" evidence="14">
    <location>
        <begin position="261"/>
        <end position="278"/>
    </location>
</feature>
<evidence type="ECO:0000256" key="10">
    <source>
        <dbReference type="ARBA" id="ARBA00061949"/>
    </source>
</evidence>
<evidence type="ECO:0000256" key="1">
    <source>
        <dbReference type="ARBA" id="ARBA00022499"/>
    </source>
</evidence>
<dbReference type="PROSITE" id="PS51083">
    <property type="entry name" value="ZF_HIT"/>
    <property type="match status" value="1"/>
</dbReference>
<dbReference type="InterPro" id="IPR007529">
    <property type="entry name" value="Znf_HIT"/>
</dbReference>
<evidence type="ECO:0000256" key="5">
    <source>
        <dbReference type="ARBA" id="ARBA00022771"/>
    </source>
</evidence>
<dbReference type="CDD" id="cd23023">
    <property type="entry name" value="zf-HIT_BCD1"/>
    <property type="match status" value="1"/>
</dbReference>
<dbReference type="GO" id="GO:0008270">
    <property type="term" value="F:zinc ion binding"/>
    <property type="evidence" value="ECO:0007669"/>
    <property type="project" value="UniProtKB-UniRule"/>
</dbReference>
<evidence type="ECO:0000256" key="14">
    <source>
        <dbReference type="SAM" id="MobiDB-lite"/>
    </source>
</evidence>
<dbReference type="GO" id="GO:0000492">
    <property type="term" value="P:box C/D snoRNP assembly"/>
    <property type="evidence" value="ECO:0007669"/>
    <property type="project" value="TreeGrafter"/>
</dbReference>
<dbReference type="STRING" id="1036611.A0A1L9PNV0"/>
<keyword evidence="7" id="KW-0832">Ubl conjugation</keyword>
<accession>A0A1L9PNV0</accession>
<dbReference type="PANTHER" id="PTHR13483">
    <property type="entry name" value="BOX C_D SNORNA PROTEIN 1-RELATED"/>
    <property type="match status" value="1"/>
</dbReference>
<feature type="region of interest" description="Disordered" evidence="14">
    <location>
        <begin position="216"/>
        <end position="283"/>
    </location>
</feature>
<dbReference type="GO" id="GO:0070761">
    <property type="term" value="C:pre-snoRNP complex"/>
    <property type="evidence" value="ECO:0007669"/>
    <property type="project" value="TreeGrafter"/>
</dbReference>
<dbReference type="VEuPathDB" id="FungiDB:ASPVEDRAFT_84605"/>
<evidence type="ECO:0000256" key="6">
    <source>
        <dbReference type="ARBA" id="ARBA00022833"/>
    </source>
</evidence>
<comment type="similarity">
    <text evidence="9">Belongs to the BCD1 family.</text>
</comment>
<evidence type="ECO:0000256" key="8">
    <source>
        <dbReference type="ARBA" id="ARBA00049598"/>
    </source>
</evidence>
<keyword evidence="6" id="KW-0862">Zinc</keyword>
<proteinExistence type="inferred from homology"/>
<evidence type="ECO:0000259" key="15">
    <source>
        <dbReference type="PROSITE" id="PS51083"/>
    </source>
</evidence>
<keyword evidence="1" id="KW-1017">Isopeptide bond</keyword>
<dbReference type="Pfam" id="PF04438">
    <property type="entry name" value="zf-HIT"/>
    <property type="match status" value="1"/>
</dbReference>
<keyword evidence="4" id="KW-0479">Metal-binding</keyword>
<feature type="region of interest" description="Disordered" evidence="14">
    <location>
        <begin position="92"/>
        <end position="144"/>
    </location>
</feature>
<dbReference type="Pfam" id="PF25790">
    <property type="entry name" value="BCD1"/>
    <property type="match status" value="1"/>
</dbReference>
<evidence type="ECO:0000256" key="7">
    <source>
        <dbReference type="ARBA" id="ARBA00022843"/>
    </source>
</evidence>
<evidence type="ECO:0000256" key="11">
    <source>
        <dbReference type="ARBA" id="ARBA00068630"/>
    </source>
</evidence>
<evidence type="ECO:0000256" key="2">
    <source>
        <dbReference type="ARBA" id="ARBA00022517"/>
    </source>
</evidence>
<dbReference type="GeneID" id="63733080"/>
<dbReference type="InterPro" id="IPR051639">
    <property type="entry name" value="BCD1"/>
</dbReference>
<evidence type="ECO:0000256" key="9">
    <source>
        <dbReference type="ARBA" id="ARBA00049654"/>
    </source>
</evidence>
<dbReference type="AlphaFoldDB" id="A0A1L9PNV0"/>
<feature type="compositionally biased region" description="Polar residues" evidence="14">
    <location>
        <begin position="242"/>
        <end position="260"/>
    </location>
</feature>
<evidence type="ECO:0000313" key="16">
    <source>
        <dbReference type="EMBL" id="OJJ03152.1"/>
    </source>
</evidence>
<dbReference type="GO" id="GO:0000463">
    <property type="term" value="P:maturation of LSU-rRNA from tricistronic rRNA transcript (SSU-rRNA, 5.8S rRNA, LSU-rRNA)"/>
    <property type="evidence" value="ECO:0007669"/>
    <property type="project" value="TreeGrafter"/>
</dbReference>
<keyword evidence="17" id="KW-1185">Reference proteome</keyword>
<keyword evidence="5 13" id="KW-0863">Zinc-finger</keyword>
<evidence type="ECO:0000313" key="17">
    <source>
        <dbReference type="Proteomes" id="UP000184073"/>
    </source>
</evidence>
<dbReference type="EMBL" id="KV878130">
    <property type="protein sequence ID" value="OJJ03152.1"/>
    <property type="molecule type" value="Genomic_DNA"/>
</dbReference>
<keyword evidence="3" id="KW-0597">Phosphoprotein</keyword>
<dbReference type="PANTHER" id="PTHR13483:SF11">
    <property type="entry name" value="ZINC FINGER HIT DOMAIN-CONTAINING PROTEIN 3"/>
    <property type="match status" value="1"/>
</dbReference>
<feature type="compositionally biased region" description="Basic and acidic residues" evidence="14">
    <location>
        <begin position="114"/>
        <end position="123"/>
    </location>
</feature>
<dbReference type="GO" id="GO:0005634">
    <property type="term" value="C:nucleus"/>
    <property type="evidence" value="ECO:0007669"/>
    <property type="project" value="TreeGrafter"/>
</dbReference>